<keyword evidence="2" id="KW-0238">DNA-binding</keyword>
<evidence type="ECO:0000259" key="4">
    <source>
        <dbReference type="PROSITE" id="PS01124"/>
    </source>
</evidence>
<dbReference type="InterPro" id="IPR018060">
    <property type="entry name" value="HTH_AraC"/>
</dbReference>
<dbReference type="OrthoDB" id="745435at2"/>
<gene>
    <name evidence="5" type="ORF">D3H65_12670</name>
</gene>
<dbReference type="SUPFAM" id="SSF46689">
    <property type="entry name" value="Homeodomain-like"/>
    <property type="match status" value="2"/>
</dbReference>
<dbReference type="PANTHER" id="PTHR43280:SF2">
    <property type="entry name" value="HTH-TYPE TRANSCRIPTIONAL REGULATOR EXSA"/>
    <property type="match status" value="1"/>
</dbReference>
<dbReference type="GO" id="GO:0043565">
    <property type="term" value="F:sequence-specific DNA binding"/>
    <property type="evidence" value="ECO:0007669"/>
    <property type="project" value="InterPro"/>
</dbReference>
<dbReference type="Gene3D" id="1.10.10.60">
    <property type="entry name" value="Homeodomain-like"/>
    <property type="match status" value="2"/>
</dbReference>
<dbReference type="CDD" id="cd06976">
    <property type="entry name" value="cupin_MtlR-like_N"/>
    <property type="match status" value="1"/>
</dbReference>
<sequence>MKPHLLKVSLKPEASFSIRKDVTPFFYNRWHYHPEIELLYIEKGTGTQFVGNSIKRFKDGDVLLIGSGLPHYWRCDDKYFAGSPKLKAKATVAHFQETFWGRPFLELPENRRLKELFKNARKGIKIAAKIKGEIIRLLDLMLTATDTTKIILLLQCLDLIARTARPELLCTEGFQPDFEEKENDRINNIYAYTLTNFRSPISTAEIAKVACLSPHSFCRYFKSRTRKNYSRLLQELRVGDACKLLIETDKTPAQICMESGFNNITNFYRYFKEITGKTPNEYKKEHSSPFSL</sequence>
<name>A0A3B7MK06_9BACT</name>
<dbReference type="RefSeq" id="WP_119050667.1">
    <property type="nucleotide sequence ID" value="NZ_CP032157.1"/>
</dbReference>
<dbReference type="KEGG" id="pseg:D3H65_12670"/>
<accession>A0A3B7MK06</accession>
<dbReference type="Pfam" id="PF07883">
    <property type="entry name" value="Cupin_2"/>
    <property type="match status" value="1"/>
</dbReference>
<evidence type="ECO:0000256" key="1">
    <source>
        <dbReference type="ARBA" id="ARBA00023015"/>
    </source>
</evidence>
<dbReference type="EMBL" id="CP032157">
    <property type="protein sequence ID" value="AXY74784.1"/>
    <property type="molecule type" value="Genomic_DNA"/>
</dbReference>
<dbReference type="AlphaFoldDB" id="A0A3B7MK06"/>
<dbReference type="Gene3D" id="2.60.120.10">
    <property type="entry name" value="Jelly Rolls"/>
    <property type="match status" value="1"/>
</dbReference>
<dbReference type="Proteomes" id="UP000263900">
    <property type="component" value="Chromosome"/>
</dbReference>
<feature type="domain" description="HTH araC/xylS-type" evidence="4">
    <location>
        <begin position="187"/>
        <end position="285"/>
    </location>
</feature>
<dbReference type="InterPro" id="IPR037923">
    <property type="entry name" value="HTH-like"/>
</dbReference>
<evidence type="ECO:0000256" key="3">
    <source>
        <dbReference type="ARBA" id="ARBA00023163"/>
    </source>
</evidence>
<dbReference type="PROSITE" id="PS01124">
    <property type="entry name" value="HTH_ARAC_FAMILY_2"/>
    <property type="match status" value="1"/>
</dbReference>
<keyword evidence="3" id="KW-0804">Transcription</keyword>
<evidence type="ECO:0000313" key="5">
    <source>
        <dbReference type="EMBL" id="AXY74784.1"/>
    </source>
</evidence>
<keyword evidence="1" id="KW-0805">Transcription regulation</keyword>
<dbReference type="InterPro" id="IPR014710">
    <property type="entry name" value="RmlC-like_jellyroll"/>
</dbReference>
<evidence type="ECO:0000313" key="6">
    <source>
        <dbReference type="Proteomes" id="UP000263900"/>
    </source>
</evidence>
<proteinExistence type="predicted"/>
<dbReference type="Pfam" id="PF12833">
    <property type="entry name" value="HTH_18"/>
    <property type="match status" value="1"/>
</dbReference>
<dbReference type="SUPFAM" id="SSF51215">
    <property type="entry name" value="Regulatory protein AraC"/>
    <property type="match status" value="1"/>
</dbReference>
<dbReference type="GO" id="GO:0003700">
    <property type="term" value="F:DNA-binding transcription factor activity"/>
    <property type="evidence" value="ECO:0007669"/>
    <property type="project" value="InterPro"/>
</dbReference>
<reference evidence="5 6" key="1">
    <citation type="submission" date="2018-09" db="EMBL/GenBank/DDBJ databases">
        <title>Genome sequencing of strain 6GH32-13.</title>
        <authorList>
            <person name="Weon H.-Y."/>
            <person name="Heo J."/>
            <person name="Kwon S.-W."/>
        </authorList>
    </citation>
    <scope>NUCLEOTIDE SEQUENCE [LARGE SCALE GENOMIC DNA]</scope>
    <source>
        <strain evidence="5 6">5GH32-13</strain>
    </source>
</reference>
<dbReference type="InterPro" id="IPR013096">
    <property type="entry name" value="Cupin_2"/>
</dbReference>
<organism evidence="5 6">
    <name type="scientific">Paraflavitalea soli</name>
    <dbReference type="NCBI Taxonomy" id="2315862"/>
    <lineage>
        <taxon>Bacteria</taxon>
        <taxon>Pseudomonadati</taxon>
        <taxon>Bacteroidota</taxon>
        <taxon>Chitinophagia</taxon>
        <taxon>Chitinophagales</taxon>
        <taxon>Chitinophagaceae</taxon>
        <taxon>Paraflavitalea</taxon>
    </lineage>
</organism>
<evidence type="ECO:0000256" key="2">
    <source>
        <dbReference type="ARBA" id="ARBA00023125"/>
    </source>
</evidence>
<protein>
    <submittedName>
        <fullName evidence="5">AraC family transcriptional regulator</fullName>
    </submittedName>
</protein>
<dbReference type="PANTHER" id="PTHR43280">
    <property type="entry name" value="ARAC-FAMILY TRANSCRIPTIONAL REGULATOR"/>
    <property type="match status" value="1"/>
</dbReference>
<keyword evidence="6" id="KW-1185">Reference proteome</keyword>
<dbReference type="SMART" id="SM00342">
    <property type="entry name" value="HTH_ARAC"/>
    <property type="match status" value="1"/>
</dbReference>
<dbReference type="InterPro" id="IPR009057">
    <property type="entry name" value="Homeodomain-like_sf"/>
</dbReference>